<gene>
    <name evidence="1" type="ORF">F383_22715</name>
</gene>
<name>A0A0B0MQW9_GOSAR</name>
<reference evidence="2" key="1">
    <citation type="submission" date="2014-09" db="EMBL/GenBank/DDBJ databases">
        <authorList>
            <person name="Mudge J."/>
            <person name="Ramaraj T."/>
            <person name="Lindquist I.E."/>
            <person name="Bharti A.K."/>
            <person name="Sundararajan A."/>
            <person name="Cameron C.T."/>
            <person name="Woodward J.E."/>
            <person name="May G.D."/>
            <person name="Brubaker C."/>
            <person name="Broadhvest J."/>
            <person name="Wilkins T.A."/>
        </authorList>
    </citation>
    <scope>NUCLEOTIDE SEQUENCE</scope>
    <source>
        <strain evidence="2">cv. AKA8401</strain>
    </source>
</reference>
<dbReference type="EMBL" id="JRRC01181596">
    <property type="protein sequence ID" value="KHG01296.1"/>
    <property type="molecule type" value="Genomic_DNA"/>
</dbReference>
<evidence type="ECO:0000313" key="1">
    <source>
        <dbReference type="EMBL" id="KHG01296.1"/>
    </source>
</evidence>
<protein>
    <submittedName>
        <fullName evidence="1">Uncharacterized protein</fullName>
    </submittedName>
</protein>
<evidence type="ECO:0000313" key="2">
    <source>
        <dbReference type="Proteomes" id="UP000032142"/>
    </source>
</evidence>
<accession>A0A0B0MQW9</accession>
<dbReference type="AlphaFoldDB" id="A0A0B0MQW9"/>
<organism evidence="1 2">
    <name type="scientific">Gossypium arboreum</name>
    <name type="common">Tree cotton</name>
    <name type="synonym">Gossypium nanking</name>
    <dbReference type="NCBI Taxonomy" id="29729"/>
    <lineage>
        <taxon>Eukaryota</taxon>
        <taxon>Viridiplantae</taxon>
        <taxon>Streptophyta</taxon>
        <taxon>Embryophyta</taxon>
        <taxon>Tracheophyta</taxon>
        <taxon>Spermatophyta</taxon>
        <taxon>Magnoliopsida</taxon>
        <taxon>eudicotyledons</taxon>
        <taxon>Gunneridae</taxon>
        <taxon>Pentapetalae</taxon>
        <taxon>rosids</taxon>
        <taxon>malvids</taxon>
        <taxon>Malvales</taxon>
        <taxon>Malvaceae</taxon>
        <taxon>Malvoideae</taxon>
        <taxon>Gossypium</taxon>
    </lineage>
</organism>
<dbReference type="Proteomes" id="UP000032142">
    <property type="component" value="Unassembled WGS sequence"/>
</dbReference>
<proteinExistence type="predicted"/>
<sequence>MLNFMIYECMIIVFDDGMTIYEMHSYNNMLVIVPVEVEKEV</sequence>
<comment type="caution">
    <text evidence="1">The sequence shown here is derived from an EMBL/GenBank/DDBJ whole genome shotgun (WGS) entry which is preliminary data.</text>
</comment>
<keyword evidence="2" id="KW-1185">Reference proteome</keyword>